<name>A0A6N7Z2N1_9PSEU</name>
<gene>
    <name evidence="2" type="ORF">GKO32_09020</name>
</gene>
<dbReference type="Proteomes" id="UP000440096">
    <property type="component" value="Unassembled WGS sequence"/>
</dbReference>
<evidence type="ECO:0000313" key="2">
    <source>
        <dbReference type="EMBL" id="MTD54114.1"/>
    </source>
</evidence>
<evidence type="ECO:0000313" key="3">
    <source>
        <dbReference type="Proteomes" id="UP000440096"/>
    </source>
</evidence>
<dbReference type="AlphaFoldDB" id="A0A6N7Z2N1"/>
<protein>
    <recommendedName>
        <fullName evidence="1">DUF4097 domain-containing protein</fullName>
    </recommendedName>
</protein>
<dbReference type="InterPro" id="IPR025164">
    <property type="entry name" value="Toastrack_DUF4097"/>
</dbReference>
<keyword evidence="3" id="KW-1185">Reference proteome</keyword>
<proteinExistence type="predicted"/>
<dbReference type="PANTHER" id="PTHR34094:SF1">
    <property type="entry name" value="PROTEIN FAM185A"/>
    <property type="match status" value="1"/>
</dbReference>
<feature type="domain" description="DUF4097" evidence="1">
    <location>
        <begin position="121"/>
        <end position="272"/>
    </location>
</feature>
<sequence>MIVTGAQAEDVIRTETFAAEGPLDLDVSVTLGKIEIELTAEEGETFVELRHAPQAGEPWAQGVTTLLNWVNERFGDQFGGELRGTPAEAVEQTRIELTGKRLVVRAPKALPLRNTPIAVKVRAPAGSSLEIRAGSADVTVTGTSGRADVLTGAGEVKLDQTEGAAIVRTGSGGIQLGPTLAGLQLRTGSGSVEVASLSGSATVVTGTGNVWVGAASGEIMARSGSGDLSVAGAADGSLELITGSGEIRVGVRPGVAAEVDLSSGSGKVSSELEVGMEQPEGDVPLKVRARTGMGAAVITRATE</sequence>
<evidence type="ECO:0000259" key="1">
    <source>
        <dbReference type="Pfam" id="PF13349"/>
    </source>
</evidence>
<comment type="caution">
    <text evidence="2">The sequence shown here is derived from an EMBL/GenBank/DDBJ whole genome shotgun (WGS) entry which is preliminary data.</text>
</comment>
<dbReference type="Gene3D" id="2.160.20.120">
    <property type="match status" value="1"/>
</dbReference>
<reference evidence="2 3" key="1">
    <citation type="submission" date="2019-11" db="EMBL/GenBank/DDBJ databases">
        <title>Draft genome of Amycolatopsis RM579.</title>
        <authorList>
            <person name="Duangmal K."/>
            <person name="Mingma R."/>
        </authorList>
    </citation>
    <scope>NUCLEOTIDE SEQUENCE [LARGE SCALE GENOMIC DNA]</scope>
    <source>
        <strain evidence="2 3">RM579</strain>
    </source>
</reference>
<dbReference type="Pfam" id="PF13349">
    <property type="entry name" value="DUF4097"/>
    <property type="match status" value="1"/>
</dbReference>
<accession>A0A6N7Z2N1</accession>
<dbReference type="PANTHER" id="PTHR34094">
    <property type="match status" value="1"/>
</dbReference>
<dbReference type="EMBL" id="WMBA01000009">
    <property type="protein sequence ID" value="MTD54114.1"/>
    <property type="molecule type" value="Genomic_DNA"/>
</dbReference>
<organism evidence="2 3">
    <name type="scientific">Amycolatopsis pithecellobii</name>
    <dbReference type="NCBI Taxonomy" id="664692"/>
    <lineage>
        <taxon>Bacteria</taxon>
        <taxon>Bacillati</taxon>
        <taxon>Actinomycetota</taxon>
        <taxon>Actinomycetes</taxon>
        <taxon>Pseudonocardiales</taxon>
        <taxon>Pseudonocardiaceae</taxon>
        <taxon>Amycolatopsis</taxon>
    </lineage>
</organism>